<dbReference type="EMBL" id="JADGMS010000010">
    <property type="protein sequence ID" value="KAF9674609.1"/>
    <property type="molecule type" value="Genomic_DNA"/>
</dbReference>
<dbReference type="PANTHER" id="PTHR33469">
    <property type="entry name" value="PROTEIN ELF4-LIKE 4"/>
    <property type="match status" value="1"/>
</dbReference>
<accession>A0A835JUA2</accession>
<dbReference type="PANTHER" id="PTHR33469:SF5">
    <property type="entry name" value="PROTEIN EARLY FLOWERING 4"/>
    <property type="match status" value="1"/>
</dbReference>
<name>A0A835JUA2_9ROSI</name>
<evidence type="ECO:0000256" key="3">
    <source>
        <dbReference type="ARBA" id="ARBA00023108"/>
    </source>
</evidence>
<gene>
    <name evidence="6" type="ORF">SADUNF_Sadunf10G0144800</name>
</gene>
<dbReference type="GO" id="GO:0009649">
    <property type="term" value="P:entrainment of circadian clock"/>
    <property type="evidence" value="ECO:0007669"/>
    <property type="project" value="TreeGrafter"/>
</dbReference>
<dbReference type="GO" id="GO:0048511">
    <property type="term" value="P:rhythmic process"/>
    <property type="evidence" value="ECO:0007669"/>
    <property type="project" value="UniProtKB-KW"/>
</dbReference>
<dbReference type="InterPro" id="IPR009741">
    <property type="entry name" value="EARLY_FLOWERING_4_dom"/>
</dbReference>
<feature type="domain" description="Protein EARLY FLOWERING 4" evidence="5">
    <location>
        <begin position="22"/>
        <end position="81"/>
    </location>
</feature>
<sequence length="143" mass="16588">MKSMQRFDQHSTLVFDNSVGSDRNRVLSQQVNENHQSMISDNMVKNVALIQELNGNISKVAGLYSDLISNFSTAFHHRDHNGKVERRIMFQVQGGFWKVWQDLKFWQSFPFDRSTISRNLQGLINPRRHNTSVNCLNTSMSSR</sequence>
<organism evidence="6 7">
    <name type="scientific">Salix dunnii</name>
    <dbReference type="NCBI Taxonomy" id="1413687"/>
    <lineage>
        <taxon>Eukaryota</taxon>
        <taxon>Viridiplantae</taxon>
        <taxon>Streptophyta</taxon>
        <taxon>Embryophyta</taxon>
        <taxon>Tracheophyta</taxon>
        <taxon>Spermatophyta</taxon>
        <taxon>Magnoliopsida</taxon>
        <taxon>eudicotyledons</taxon>
        <taxon>Gunneridae</taxon>
        <taxon>Pentapetalae</taxon>
        <taxon>rosids</taxon>
        <taxon>fabids</taxon>
        <taxon>Malpighiales</taxon>
        <taxon>Salicaceae</taxon>
        <taxon>Saliceae</taxon>
        <taxon>Salix</taxon>
    </lineage>
</organism>
<keyword evidence="4" id="KW-0539">Nucleus</keyword>
<evidence type="ECO:0000259" key="5">
    <source>
        <dbReference type="Pfam" id="PF07011"/>
    </source>
</evidence>
<evidence type="ECO:0000256" key="4">
    <source>
        <dbReference type="ARBA" id="ARBA00023242"/>
    </source>
</evidence>
<dbReference type="AlphaFoldDB" id="A0A835JUA2"/>
<evidence type="ECO:0000313" key="6">
    <source>
        <dbReference type="EMBL" id="KAF9674609.1"/>
    </source>
</evidence>
<reference evidence="6 7" key="1">
    <citation type="submission" date="2020-10" db="EMBL/GenBank/DDBJ databases">
        <title>Plant Genome Project.</title>
        <authorList>
            <person name="Zhang R.-G."/>
        </authorList>
    </citation>
    <scope>NUCLEOTIDE SEQUENCE [LARGE SCALE GENOMIC DNA]</scope>
    <source>
        <strain evidence="6">FAFU-HL-1</strain>
        <tissue evidence="6">Leaf</tissue>
    </source>
</reference>
<protein>
    <recommendedName>
        <fullName evidence="5">Protein EARLY FLOWERING 4 domain-containing protein</fullName>
    </recommendedName>
</protein>
<proteinExistence type="inferred from homology"/>
<keyword evidence="7" id="KW-1185">Reference proteome</keyword>
<comment type="caution">
    <text evidence="6">The sequence shown here is derived from an EMBL/GenBank/DDBJ whole genome shotgun (WGS) entry which is preliminary data.</text>
</comment>
<dbReference type="Proteomes" id="UP000657918">
    <property type="component" value="Unassembled WGS sequence"/>
</dbReference>
<dbReference type="InterPro" id="IPR040462">
    <property type="entry name" value="EARLY_FLOWERING_4"/>
</dbReference>
<dbReference type="GO" id="GO:0042753">
    <property type="term" value="P:positive regulation of circadian rhythm"/>
    <property type="evidence" value="ECO:0007669"/>
    <property type="project" value="InterPro"/>
</dbReference>
<comment type="subcellular location">
    <subcellularLocation>
        <location evidence="1">Nucleus</location>
    </subcellularLocation>
</comment>
<dbReference type="Pfam" id="PF07011">
    <property type="entry name" value="Elf4"/>
    <property type="match status" value="1"/>
</dbReference>
<evidence type="ECO:0000313" key="7">
    <source>
        <dbReference type="Proteomes" id="UP000657918"/>
    </source>
</evidence>
<comment type="similarity">
    <text evidence="2">Belongs to the EARLY FLOWERING 4 family.</text>
</comment>
<evidence type="ECO:0000256" key="2">
    <source>
        <dbReference type="ARBA" id="ARBA00009514"/>
    </source>
</evidence>
<dbReference type="OrthoDB" id="1895690at2759"/>
<evidence type="ECO:0000256" key="1">
    <source>
        <dbReference type="ARBA" id="ARBA00004123"/>
    </source>
</evidence>
<keyword evidence="3" id="KW-0090">Biological rhythms</keyword>
<dbReference type="GO" id="GO:0005634">
    <property type="term" value="C:nucleus"/>
    <property type="evidence" value="ECO:0007669"/>
    <property type="project" value="UniProtKB-SubCell"/>
</dbReference>